<dbReference type="InterPro" id="IPR032466">
    <property type="entry name" value="Metal_Hydrolase"/>
</dbReference>
<evidence type="ECO:0000256" key="1">
    <source>
        <dbReference type="ARBA" id="ARBA00022801"/>
    </source>
</evidence>
<feature type="domain" description="Amidohydrolase-related" evidence="2">
    <location>
        <begin position="61"/>
        <end position="260"/>
    </location>
</feature>
<dbReference type="SUPFAM" id="SSF51338">
    <property type="entry name" value="Composite domain of metallo-dependent hydrolases"/>
    <property type="match status" value="1"/>
</dbReference>
<protein>
    <recommendedName>
        <fullName evidence="2">Amidohydrolase-related domain-containing protein</fullName>
    </recommendedName>
</protein>
<dbReference type="GO" id="GO:0016810">
    <property type="term" value="F:hydrolase activity, acting on carbon-nitrogen (but not peptide) bonds"/>
    <property type="evidence" value="ECO:0007669"/>
    <property type="project" value="InterPro"/>
</dbReference>
<keyword evidence="1" id="KW-0378">Hydrolase</keyword>
<evidence type="ECO:0000259" key="2">
    <source>
        <dbReference type="Pfam" id="PF01979"/>
    </source>
</evidence>
<dbReference type="Pfam" id="PF01979">
    <property type="entry name" value="Amidohydro_1"/>
    <property type="match status" value="1"/>
</dbReference>
<dbReference type="AlphaFoldDB" id="A0A381WEG5"/>
<dbReference type="InterPro" id="IPR050287">
    <property type="entry name" value="MTA/SAH_deaminase"/>
</dbReference>
<dbReference type="InterPro" id="IPR011059">
    <property type="entry name" value="Metal-dep_hydrolase_composite"/>
</dbReference>
<sequence>VSSSLIRGKYVISKITGKFSADVIRDGCIYQKDGLIQEVGIYRDLHERYPSVEVIGGDKFVVFPGLVNDHDHIGMSSIQLGVSHTNLELTGLGRIGARTLDPYLEHLYGAIQMIQSGTTTVQIMYTPGRGVAPIDEESTDKVIRAYQDVGVRLCYAPILQDQNSMVGGPRGGETEFAQGLPGNLGQRFSNFMGRGYWPADELVSASEDVIKKYNGTNRGRVTVNTAPTNVQRCSDRLLSGLKDLSVKYETTTHIHLLETIYQKLFG</sequence>
<dbReference type="InterPro" id="IPR006680">
    <property type="entry name" value="Amidohydro-rel"/>
</dbReference>
<feature type="non-terminal residue" evidence="3">
    <location>
        <position position="1"/>
    </location>
</feature>
<gene>
    <name evidence="3" type="ORF">METZ01_LOCUS103292</name>
</gene>
<dbReference type="Gene3D" id="3.20.20.140">
    <property type="entry name" value="Metal-dependent hydrolases"/>
    <property type="match status" value="1"/>
</dbReference>
<reference evidence="3" key="1">
    <citation type="submission" date="2018-05" db="EMBL/GenBank/DDBJ databases">
        <authorList>
            <person name="Lanie J.A."/>
            <person name="Ng W.-L."/>
            <person name="Kazmierczak K.M."/>
            <person name="Andrzejewski T.M."/>
            <person name="Davidsen T.M."/>
            <person name="Wayne K.J."/>
            <person name="Tettelin H."/>
            <person name="Glass J.I."/>
            <person name="Rusch D."/>
            <person name="Podicherti R."/>
            <person name="Tsui H.-C.T."/>
            <person name="Winkler M.E."/>
        </authorList>
    </citation>
    <scope>NUCLEOTIDE SEQUENCE</scope>
</reference>
<name>A0A381WEG5_9ZZZZ</name>
<accession>A0A381WEG5</accession>
<evidence type="ECO:0000313" key="3">
    <source>
        <dbReference type="EMBL" id="SVA50438.1"/>
    </source>
</evidence>
<organism evidence="3">
    <name type="scientific">marine metagenome</name>
    <dbReference type="NCBI Taxonomy" id="408172"/>
    <lineage>
        <taxon>unclassified sequences</taxon>
        <taxon>metagenomes</taxon>
        <taxon>ecological metagenomes</taxon>
    </lineage>
</organism>
<dbReference type="Gene3D" id="2.30.40.10">
    <property type="entry name" value="Urease, subunit C, domain 1"/>
    <property type="match status" value="1"/>
</dbReference>
<feature type="non-terminal residue" evidence="3">
    <location>
        <position position="266"/>
    </location>
</feature>
<dbReference type="SUPFAM" id="SSF51556">
    <property type="entry name" value="Metallo-dependent hydrolases"/>
    <property type="match status" value="1"/>
</dbReference>
<dbReference type="PANTHER" id="PTHR43794">
    <property type="entry name" value="AMINOHYDROLASE SSNA-RELATED"/>
    <property type="match status" value="1"/>
</dbReference>
<proteinExistence type="predicted"/>
<dbReference type="EMBL" id="UINC01011425">
    <property type="protein sequence ID" value="SVA50438.1"/>
    <property type="molecule type" value="Genomic_DNA"/>
</dbReference>
<dbReference type="PANTHER" id="PTHR43794:SF11">
    <property type="entry name" value="AMIDOHYDROLASE-RELATED DOMAIN-CONTAINING PROTEIN"/>
    <property type="match status" value="1"/>
</dbReference>